<keyword evidence="2" id="KW-1185">Reference proteome</keyword>
<feature type="region of interest" description="Disordered" evidence="1">
    <location>
        <begin position="136"/>
        <end position="162"/>
    </location>
</feature>
<accession>A0A1I7UDP9</accession>
<evidence type="ECO:0000256" key="1">
    <source>
        <dbReference type="SAM" id="MobiDB-lite"/>
    </source>
</evidence>
<sequence length="162" mass="19405">MGGGTTESRPIKTVHYRASSLLIPPDEAADVIARRRRNEQYLRDYRRAVLEQLERKKKAFNQILAHRSFHYHAKFKPQKKPFFKSLSLVKHEKYRLRQVKCFRRWRAWTDYESAQTARFVRQWSKVQIMDRIKKLKAEKKRRAARKSKKEKSKEASTSKAGK</sequence>
<protein>
    <submittedName>
        <fullName evidence="3">Ribosomal_L14e domain-containing protein</fullName>
    </submittedName>
</protein>
<evidence type="ECO:0000313" key="3">
    <source>
        <dbReference type="WBParaSite" id="Csp11.Scaffold629.g8287.t1"/>
    </source>
</evidence>
<name>A0A1I7UDP9_9PELO</name>
<dbReference type="Proteomes" id="UP000095282">
    <property type="component" value="Unplaced"/>
</dbReference>
<reference evidence="3" key="1">
    <citation type="submission" date="2016-11" db="UniProtKB">
        <authorList>
            <consortium name="WormBaseParasite"/>
        </authorList>
    </citation>
    <scope>IDENTIFICATION</scope>
</reference>
<evidence type="ECO:0000313" key="2">
    <source>
        <dbReference type="Proteomes" id="UP000095282"/>
    </source>
</evidence>
<dbReference type="AlphaFoldDB" id="A0A1I7UDP9"/>
<feature type="compositionally biased region" description="Basic residues" evidence="1">
    <location>
        <begin position="136"/>
        <end position="150"/>
    </location>
</feature>
<organism evidence="2 3">
    <name type="scientific">Caenorhabditis tropicalis</name>
    <dbReference type="NCBI Taxonomy" id="1561998"/>
    <lineage>
        <taxon>Eukaryota</taxon>
        <taxon>Metazoa</taxon>
        <taxon>Ecdysozoa</taxon>
        <taxon>Nematoda</taxon>
        <taxon>Chromadorea</taxon>
        <taxon>Rhabditida</taxon>
        <taxon>Rhabditina</taxon>
        <taxon>Rhabditomorpha</taxon>
        <taxon>Rhabditoidea</taxon>
        <taxon>Rhabditidae</taxon>
        <taxon>Peloderinae</taxon>
        <taxon>Caenorhabditis</taxon>
    </lineage>
</organism>
<dbReference type="WBParaSite" id="Csp11.Scaffold629.g8287.t1">
    <property type="protein sequence ID" value="Csp11.Scaffold629.g8287.t1"/>
    <property type="gene ID" value="Csp11.Scaffold629.g8287"/>
</dbReference>
<proteinExistence type="predicted"/>